<evidence type="ECO:0000256" key="1">
    <source>
        <dbReference type="SAM" id="Phobius"/>
    </source>
</evidence>
<reference evidence="2 3" key="1">
    <citation type="submission" date="2018-05" db="EMBL/GenBank/DDBJ databases">
        <title>Rhodohalobacter halophilus gen. nov., sp. nov., a moderately halophilic member of the family Balneolaceae.</title>
        <authorList>
            <person name="Liu Z.-W."/>
        </authorList>
    </citation>
    <scope>NUCLEOTIDE SEQUENCE [LARGE SCALE GENOMIC DNA]</scope>
    <source>
        <strain evidence="2 3">8A47</strain>
    </source>
</reference>
<keyword evidence="1" id="KW-0472">Membrane</keyword>
<dbReference type="SMART" id="SM00028">
    <property type="entry name" value="TPR"/>
    <property type="match status" value="3"/>
</dbReference>
<dbReference type="Gene3D" id="1.25.40.10">
    <property type="entry name" value="Tetratricopeptide repeat domain"/>
    <property type="match status" value="1"/>
</dbReference>
<keyword evidence="1" id="KW-1133">Transmembrane helix</keyword>
<dbReference type="InterPro" id="IPR011990">
    <property type="entry name" value="TPR-like_helical_dom_sf"/>
</dbReference>
<dbReference type="InterPro" id="IPR019734">
    <property type="entry name" value="TPR_rpt"/>
</dbReference>
<dbReference type="SUPFAM" id="SSF48452">
    <property type="entry name" value="TPR-like"/>
    <property type="match status" value="1"/>
</dbReference>
<keyword evidence="1" id="KW-0812">Transmembrane</keyword>
<dbReference type="AlphaFoldDB" id="A0A316TWQ1"/>
<name>A0A316TWQ1_9BACT</name>
<keyword evidence="3" id="KW-1185">Reference proteome</keyword>
<feature type="transmembrane region" description="Helical" evidence="1">
    <location>
        <begin position="12"/>
        <end position="31"/>
    </location>
</feature>
<dbReference type="RefSeq" id="WP_109646341.1">
    <property type="nucleotide sequence ID" value="NZ_QGGB01000005.1"/>
</dbReference>
<sequence>MTYIQTRKTIPVLTGIVFGLFFISSCAQLGITGNEPRQKGPATNAEISRQLDSINDLLSDNPDDAELQEQKADLLFTLSQNADDPLLRKPYYRNIRELHENSVQRGTESVDGVEEVISRAWSIEQASGVELLQSSRDAAETESVDRDRISAHFENAIILRPDSLSTYNLLANTYYLGGDLTSAIETLNTALQIPGSDNSELRERLAYLYLESGDIERSISLYRTLSEQYPEEDYIRHGLANALMLNNEHDEAISILRNLAEEYETRFEYREALAVQLYYRFSRSVEELQESANQPAAPGREQLSDLRGMAEEIDELLTGLQESLPLTEDQLYRSAVIFMNSSDRFNDLSVLAGEEYREELESLQAEYLQKAIPPLEKLAENHPENREYIQTLYDVYRDLGMDDEADTLERTYNL</sequence>
<protein>
    <submittedName>
        <fullName evidence="2">Uncharacterized protein</fullName>
    </submittedName>
</protein>
<proteinExistence type="predicted"/>
<evidence type="ECO:0000313" key="3">
    <source>
        <dbReference type="Proteomes" id="UP000245533"/>
    </source>
</evidence>
<accession>A0A316TWQ1</accession>
<dbReference type="PROSITE" id="PS51257">
    <property type="entry name" value="PROKAR_LIPOPROTEIN"/>
    <property type="match status" value="1"/>
</dbReference>
<dbReference type="Pfam" id="PF14559">
    <property type="entry name" value="TPR_19"/>
    <property type="match status" value="1"/>
</dbReference>
<dbReference type="OrthoDB" id="739506at2"/>
<dbReference type="Proteomes" id="UP000245533">
    <property type="component" value="Unassembled WGS sequence"/>
</dbReference>
<gene>
    <name evidence="2" type="ORF">DDZ15_06895</name>
</gene>
<organism evidence="2 3">
    <name type="scientific">Rhodohalobacter mucosus</name>
    <dbReference type="NCBI Taxonomy" id="2079485"/>
    <lineage>
        <taxon>Bacteria</taxon>
        <taxon>Pseudomonadati</taxon>
        <taxon>Balneolota</taxon>
        <taxon>Balneolia</taxon>
        <taxon>Balneolales</taxon>
        <taxon>Balneolaceae</taxon>
        <taxon>Rhodohalobacter</taxon>
    </lineage>
</organism>
<dbReference type="EMBL" id="QGGB01000005">
    <property type="protein sequence ID" value="PWN06992.1"/>
    <property type="molecule type" value="Genomic_DNA"/>
</dbReference>
<dbReference type="Pfam" id="PF13181">
    <property type="entry name" value="TPR_8"/>
    <property type="match status" value="1"/>
</dbReference>
<comment type="caution">
    <text evidence="2">The sequence shown here is derived from an EMBL/GenBank/DDBJ whole genome shotgun (WGS) entry which is preliminary data.</text>
</comment>
<evidence type="ECO:0000313" key="2">
    <source>
        <dbReference type="EMBL" id="PWN06992.1"/>
    </source>
</evidence>